<name>A0A834HP00_RHYFE</name>
<evidence type="ECO:0000313" key="3">
    <source>
        <dbReference type="Proteomes" id="UP000625711"/>
    </source>
</evidence>
<proteinExistence type="predicted"/>
<accession>A0A834HP00</accession>
<keyword evidence="3" id="KW-1185">Reference proteome</keyword>
<dbReference type="Proteomes" id="UP000625711">
    <property type="component" value="Unassembled WGS sequence"/>
</dbReference>
<dbReference type="EMBL" id="JAACXV010014582">
    <property type="protein sequence ID" value="KAF7265907.1"/>
    <property type="molecule type" value="Genomic_DNA"/>
</dbReference>
<feature type="compositionally biased region" description="Basic and acidic residues" evidence="1">
    <location>
        <begin position="78"/>
        <end position="102"/>
    </location>
</feature>
<gene>
    <name evidence="2" type="ORF">GWI33_020653</name>
</gene>
<feature type="region of interest" description="Disordered" evidence="1">
    <location>
        <begin position="58"/>
        <end position="102"/>
    </location>
</feature>
<sequence length="102" mass="11464">MTIYQAISRQPSPYFRHDNRIPPISHRASDYSHLQMNMDKADWGHWLVALLVTPGGFASRHGDGGAGTGRGEIGPLRNPERERNAEKTKPIDWHGAEYLEGN</sequence>
<organism evidence="2 3">
    <name type="scientific">Rhynchophorus ferrugineus</name>
    <name type="common">Red palm weevil</name>
    <name type="synonym">Curculio ferrugineus</name>
    <dbReference type="NCBI Taxonomy" id="354439"/>
    <lineage>
        <taxon>Eukaryota</taxon>
        <taxon>Metazoa</taxon>
        <taxon>Ecdysozoa</taxon>
        <taxon>Arthropoda</taxon>
        <taxon>Hexapoda</taxon>
        <taxon>Insecta</taxon>
        <taxon>Pterygota</taxon>
        <taxon>Neoptera</taxon>
        <taxon>Endopterygota</taxon>
        <taxon>Coleoptera</taxon>
        <taxon>Polyphaga</taxon>
        <taxon>Cucujiformia</taxon>
        <taxon>Curculionidae</taxon>
        <taxon>Dryophthorinae</taxon>
        <taxon>Rhynchophorus</taxon>
    </lineage>
</organism>
<reference evidence="2" key="1">
    <citation type="submission" date="2020-08" db="EMBL/GenBank/DDBJ databases">
        <title>Genome sequencing and assembly of the red palm weevil Rhynchophorus ferrugineus.</title>
        <authorList>
            <person name="Dias G.B."/>
            <person name="Bergman C.M."/>
            <person name="Manee M."/>
        </authorList>
    </citation>
    <scope>NUCLEOTIDE SEQUENCE</scope>
    <source>
        <strain evidence="2">AA-2017</strain>
        <tissue evidence="2">Whole larva</tissue>
    </source>
</reference>
<dbReference type="AlphaFoldDB" id="A0A834HP00"/>
<comment type="caution">
    <text evidence="2">The sequence shown here is derived from an EMBL/GenBank/DDBJ whole genome shotgun (WGS) entry which is preliminary data.</text>
</comment>
<protein>
    <submittedName>
        <fullName evidence="2">Uncharacterized protein</fullName>
    </submittedName>
</protein>
<evidence type="ECO:0000256" key="1">
    <source>
        <dbReference type="SAM" id="MobiDB-lite"/>
    </source>
</evidence>
<evidence type="ECO:0000313" key="2">
    <source>
        <dbReference type="EMBL" id="KAF7265907.1"/>
    </source>
</evidence>